<evidence type="ECO:0000256" key="2">
    <source>
        <dbReference type="ARBA" id="ARBA00022603"/>
    </source>
</evidence>
<evidence type="ECO:0000256" key="5">
    <source>
        <dbReference type="ARBA" id="ARBA00047942"/>
    </source>
</evidence>
<organism evidence="7 8">
    <name type="scientific">Methanomicrobium antiquum</name>
    <dbReference type="NCBI Taxonomy" id="487686"/>
    <lineage>
        <taxon>Archaea</taxon>
        <taxon>Methanobacteriati</taxon>
        <taxon>Methanobacteriota</taxon>
        <taxon>Stenosarchaea group</taxon>
        <taxon>Methanomicrobia</taxon>
        <taxon>Methanomicrobiales</taxon>
        <taxon>Methanomicrobiaceae</taxon>
        <taxon>Methanomicrobium</taxon>
    </lineage>
</organism>
<keyword evidence="2 7" id="KW-0489">Methyltransferase</keyword>
<dbReference type="InterPro" id="IPR011639">
    <property type="entry name" value="MethylTrfase_TaqI-like_dom"/>
</dbReference>
<dbReference type="InterPro" id="IPR002052">
    <property type="entry name" value="DNA_methylase_N6_adenine_CS"/>
</dbReference>
<evidence type="ECO:0000256" key="4">
    <source>
        <dbReference type="ARBA" id="ARBA00022691"/>
    </source>
</evidence>
<dbReference type="GO" id="GO:0006304">
    <property type="term" value="P:DNA modification"/>
    <property type="evidence" value="ECO:0007669"/>
    <property type="project" value="InterPro"/>
</dbReference>
<dbReference type="Pfam" id="PF07669">
    <property type="entry name" value="Eco57I"/>
    <property type="match status" value="1"/>
</dbReference>
<accession>A0AAF0FRM0</accession>
<comment type="catalytic activity">
    <reaction evidence="5">
        <text>a 2'-deoxyadenosine in DNA + S-adenosyl-L-methionine = an N(6)-methyl-2'-deoxyadenosine in DNA + S-adenosyl-L-homocysteine + H(+)</text>
        <dbReference type="Rhea" id="RHEA:15197"/>
        <dbReference type="Rhea" id="RHEA-COMP:12418"/>
        <dbReference type="Rhea" id="RHEA-COMP:12419"/>
        <dbReference type="ChEBI" id="CHEBI:15378"/>
        <dbReference type="ChEBI" id="CHEBI:57856"/>
        <dbReference type="ChEBI" id="CHEBI:59789"/>
        <dbReference type="ChEBI" id="CHEBI:90615"/>
        <dbReference type="ChEBI" id="CHEBI:90616"/>
        <dbReference type="EC" id="2.1.1.72"/>
    </reaction>
</comment>
<dbReference type="Proteomes" id="UP001218895">
    <property type="component" value="Chromosome"/>
</dbReference>
<dbReference type="GO" id="GO:0003676">
    <property type="term" value="F:nucleic acid binding"/>
    <property type="evidence" value="ECO:0007669"/>
    <property type="project" value="InterPro"/>
</dbReference>
<dbReference type="PROSITE" id="PS00092">
    <property type="entry name" value="N6_MTASE"/>
    <property type="match status" value="1"/>
</dbReference>
<sequence length="615" mass="71181">MDKARVLQFSDSLRERLSEETKKRAAFYKIFPKEIYEVESEFEDSVIIGGKPYKKDIADQRKVLVGEIKKKGYERVVEEITYTWFNRFVAIRFMEANGYMPVRVFSSGTEGKKEPDILTRALDLSFLNVDRGHILDLKSEGKEEELYRYLFFRLCNFLHETMPFMFEEISDYTELLFPERLLHTDSLLEDLNDIISEEDWRETEIIGWIYQDYIAKKKDRLMAAKKAYTPDQIPAVTQLFTPKWIVQYLVENSLGRLWMLNRPNSRLFEMMDYYIMPEEKESDFLRISSPEEIRVCDPACGSGHILVYAFDLLYEMYKEEGYIESEIPQTILRNNLYGIEIDKRAGSLAAFALVMKAKRKNRKFFESPVQPNICVLENISFDEGEFEDYMSAVGSNLFSSGLKETILGFTEADNFGSLIRPSSTSLSDIRRMLNEKNLSSSLILYETHKKVLSALKQAEYLEPRYHVVVANPPYMGNKGLNEDLKKFAKDYYPDSKSDLFAMFIERNLDLSMKKGLVAMITMQSWMFLSSFEKLRANILDNETIITMAHMGPRAFDSIGGEVVSTTAFVIENAQHPNYRGAYIRLVDGRNESEKMEALHEAVVQSAGLLGLQKEA</sequence>
<proteinExistence type="predicted"/>
<dbReference type="PRINTS" id="PR00507">
    <property type="entry name" value="N12N6MTFRASE"/>
</dbReference>
<dbReference type="PANTHER" id="PTHR33841">
    <property type="entry name" value="DNA METHYLTRANSFERASE YEEA-RELATED"/>
    <property type="match status" value="1"/>
</dbReference>
<dbReference type="GeneID" id="79949208"/>
<dbReference type="EC" id="2.1.1.72" evidence="1"/>
<dbReference type="Gene3D" id="3.40.50.150">
    <property type="entry name" value="Vaccinia Virus protein VP39"/>
    <property type="match status" value="1"/>
</dbReference>
<dbReference type="InterPro" id="IPR050953">
    <property type="entry name" value="N4_N6_ade-DNA_methylase"/>
</dbReference>
<evidence type="ECO:0000256" key="1">
    <source>
        <dbReference type="ARBA" id="ARBA00011900"/>
    </source>
</evidence>
<evidence type="ECO:0000313" key="7">
    <source>
        <dbReference type="EMBL" id="WFN37259.1"/>
    </source>
</evidence>
<dbReference type="PANTHER" id="PTHR33841:SF1">
    <property type="entry name" value="DNA METHYLTRANSFERASE A"/>
    <property type="match status" value="1"/>
</dbReference>
<evidence type="ECO:0000313" key="8">
    <source>
        <dbReference type="Proteomes" id="UP001218895"/>
    </source>
</evidence>
<dbReference type="SUPFAM" id="SSF53335">
    <property type="entry name" value="S-adenosyl-L-methionine-dependent methyltransferases"/>
    <property type="match status" value="1"/>
</dbReference>
<dbReference type="EMBL" id="CP091092">
    <property type="protein sequence ID" value="WFN37259.1"/>
    <property type="molecule type" value="Genomic_DNA"/>
</dbReference>
<keyword evidence="4" id="KW-0949">S-adenosyl-L-methionine</keyword>
<dbReference type="GO" id="GO:0032259">
    <property type="term" value="P:methylation"/>
    <property type="evidence" value="ECO:0007669"/>
    <property type="project" value="UniProtKB-KW"/>
</dbReference>
<protein>
    <recommendedName>
        <fullName evidence="1">site-specific DNA-methyltransferase (adenine-specific)</fullName>
        <ecNumber evidence="1">2.1.1.72</ecNumber>
    </recommendedName>
</protein>
<gene>
    <name evidence="7" type="primary">pglX</name>
    <name evidence="7" type="ORF">L1994_02395</name>
</gene>
<dbReference type="RefSeq" id="WP_278100098.1">
    <property type="nucleotide sequence ID" value="NZ_CP091092.1"/>
</dbReference>
<feature type="domain" description="Type II methyltransferase M.TaqI-like" evidence="6">
    <location>
        <begin position="334"/>
        <end position="551"/>
    </location>
</feature>
<name>A0AAF0FRM0_9EURY</name>
<dbReference type="AlphaFoldDB" id="A0AAF0FRM0"/>
<evidence type="ECO:0000259" key="6">
    <source>
        <dbReference type="Pfam" id="PF07669"/>
    </source>
</evidence>
<keyword evidence="8" id="KW-1185">Reference proteome</keyword>
<reference evidence="7" key="1">
    <citation type="submission" date="2022-01" db="EMBL/GenBank/DDBJ databases">
        <title>Complete genome of Methanomicrobium antiquum DSM 21220.</title>
        <authorList>
            <person name="Chen S.-C."/>
            <person name="You Y.-T."/>
            <person name="Zhou Y.-Z."/>
            <person name="Lai M.-C."/>
        </authorList>
    </citation>
    <scope>NUCLEOTIDE SEQUENCE</scope>
    <source>
        <strain evidence="7">DSM 21220</strain>
    </source>
</reference>
<dbReference type="GO" id="GO:0009007">
    <property type="term" value="F:site-specific DNA-methyltransferase (adenine-specific) activity"/>
    <property type="evidence" value="ECO:0007669"/>
    <property type="project" value="UniProtKB-EC"/>
</dbReference>
<evidence type="ECO:0000256" key="3">
    <source>
        <dbReference type="ARBA" id="ARBA00022679"/>
    </source>
</evidence>
<dbReference type="InterPro" id="IPR029063">
    <property type="entry name" value="SAM-dependent_MTases_sf"/>
</dbReference>
<keyword evidence="3 7" id="KW-0808">Transferase</keyword>
<dbReference type="NCBIfam" id="NF033452">
    <property type="entry name" value="BREX_1_MTaseX"/>
    <property type="match status" value="1"/>
</dbReference>
<dbReference type="InterPro" id="IPR047939">
    <property type="entry name" value="BREX_1_PglX"/>
</dbReference>
<dbReference type="KEGG" id="manq:L1994_02395"/>